<organism evidence="3 4">
    <name type="scientific">Anaerofustis stercorihominis</name>
    <dbReference type="NCBI Taxonomy" id="214853"/>
    <lineage>
        <taxon>Bacteria</taxon>
        <taxon>Bacillati</taxon>
        <taxon>Bacillota</taxon>
        <taxon>Clostridia</taxon>
        <taxon>Eubacteriales</taxon>
        <taxon>Eubacteriaceae</taxon>
        <taxon>Anaerofustis</taxon>
    </lineage>
</organism>
<dbReference type="GO" id="GO:0016410">
    <property type="term" value="F:N-acyltransferase activity"/>
    <property type="evidence" value="ECO:0007669"/>
    <property type="project" value="TreeGrafter"/>
</dbReference>
<dbReference type="AlphaFoldDB" id="A0A3E3E0F1"/>
<keyword evidence="1" id="KW-0046">Antibiotic resistance</keyword>
<feature type="domain" description="N-acetyltransferase" evidence="2">
    <location>
        <begin position="11"/>
        <end position="185"/>
    </location>
</feature>
<dbReference type="SUPFAM" id="SSF55729">
    <property type="entry name" value="Acyl-CoA N-acyltransferases (Nat)"/>
    <property type="match status" value="1"/>
</dbReference>
<reference evidence="3 4" key="1">
    <citation type="submission" date="2018-08" db="EMBL/GenBank/DDBJ databases">
        <title>A genome reference for cultivated species of the human gut microbiota.</title>
        <authorList>
            <person name="Zou Y."/>
            <person name="Xue W."/>
            <person name="Luo G."/>
        </authorList>
    </citation>
    <scope>NUCLEOTIDE SEQUENCE [LARGE SCALE GENOMIC DNA]</scope>
    <source>
        <strain evidence="3 4">AM25-6</strain>
    </source>
</reference>
<dbReference type="InterPro" id="IPR016181">
    <property type="entry name" value="Acyl_CoA_acyltransferase"/>
</dbReference>
<evidence type="ECO:0000256" key="1">
    <source>
        <dbReference type="ARBA" id="ARBA00023251"/>
    </source>
</evidence>
<dbReference type="Gene3D" id="3.40.630.30">
    <property type="match status" value="1"/>
</dbReference>
<dbReference type="GO" id="GO:0046677">
    <property type="term" value="P:response to antibiotic"/>
    <property type="evidence" value="ECO:0007669"/>
    <property type="project" value="UniProtKB-KW"/>
</dbReference>
<gene>
    <name evidence="3" type="ORF">DW687_01495</name>
</gene>
<evidence type="ECO:0000313" key="3">
    <source>
        <dbReference type="EMBL" id="RGD75024.1"/>
    </source>
</evidence>
<dbReference type="PROSITE" id="PS51186">
    <property type="entry name" value="GNAT"/>
    <property type="match status" value="1"/>
</dbReference>
<name>A0A3E3E0F1_9FIRM</name>
<dbReference type="RefSeq" id="WP_007050390.1">
    <property type="nucleotide sequence ID" value="NZ_CABKNJ010000001.1"/>
</dbReference>
<dbReference type="Pfam" id="PF13523">
    <property type="entry name" value="Acetyltransf_8"/>
    <property type="match status" value="1"/>
</dbReference>
<proteinExistence type="predicted"/>
<sequence length="185" mass="21577">MKKYIAVNGDLGIRRLNDTDEELLMLGKWRDDERVSKYYGGRDKDNSLSALKEKYLDRIHGKSLIKPCIIEYLHKPSGYIQYYEFDEKKYKDHDLTAYNNAYGIDIFIAPDAGHSKGLGSKSLKLMCSYLFNTLNADIIEICPRSVNERAVRAYEKAGFKPYKRLKKGEFFEGEWFEEIVMIMTK</sequence>
<keyword evidence="3" id="KW-0808">Transferase</keyword>
<dbReference type="InterPro" id="IPR000182">
    <property type="entry name" value="GNAT_dom"/>
</dbReference>
<evidence type="ECO:0000259" key="2">
    <source>
        <dbReference type="PROSITE" id="PS51186"/>
    </source>
</evidence>
<dbReference type="GeneID" id="98000695"/>
<comment type="caution">
    <text evidence="3">The sequence shown here is derived from an EMBL/GenBank/DDBJ whole genome shotgun (WGS) entry which is preliminary data.</text>
</comment>
<dbReference type="PANTHER" id="PTHR31438">
    <property type="entry name" value="LYSINE N-ACYLTRANSFERASE C17G9.06C-RELATED"/>
    <property type="match status" value="1"/>
</dbReference>
<dbReference type="Proteomes" id="UP000261212">
    <property type="component" value="Unassembled WGS sequence"/>
</dbReference>
<accession>A0A3E3E0F1</accession>
<evidence type="ECO:0000313" key="4">
    <source>
        <dbReference type="Proteomes" id="UP000261212"/>
    </source>
</evidence>
<dbReference type="EMBL" id="QUSM01000002">
    <property type="protein sequence ID" value="RGD75024.1"/>
    <property type="molecule type" value="Genomic_DNA"/>
</dbReference>
<protein>
    <submittedName>
        <fullName evidence="3">GNAT family N-acetyltransferase</fullName>
    </submittedName>
</protein>
<dbReference type="PANTHER" id="PTHR31438:SF1">
    <property type="entry name" value="LYSINE N-ACYLTRANSFERASE C17G9.06C-RELATED"/>
    <property type="match status" value="1"/>
</dbReference>